<accession>A0ABP0QYT8</accession>
<comment type="caution">
    <text evidence="1">The sequence shown here is derived from an EMBL/GenBank/DDBJ whole genome shotgun (WGS) entry which is preliminary data.</text>
</comment>
<name>A0ABP0QYT8_9DINO</name>
<evidence type="ECO:0008006" key="3">
    <source>
        <dbReference type="Google" id="ProtNLM"/>
    </source>
</evidence>
<protein>
    <recommendedName>
        <fullName evidence="3">PDZ domain-containing protein</fullName>
    </recommendedName>
</protein>
<organism evidence="1 2">
    <name type="scientific">Durusdinium trenchii</name>
    <dbReference type="NCBI Taxonomy" id="1381693"/>
    <lineage>
        <taxon>Eukaryota</taxon>
        <taxon>Sar</taxon>
        <taxon>Alveolata</taxon>
        <taxon>Dinophyceae</taxon>
        <taxon>Suessiales</taxon>
        <taxon>Symbiodiniaceae</taxon>
        <taxon>Durusdinium</taxon>
    </lineage>
</organism>
<evidence type="ECO:0000313" key="2">
    <source>
        <dbReference type="Proteomes" id="UP001642464"/>
    </source>
</evidence>
<evidence type="ECO:0000313" key="1">
    <source>
        <dbReference type="EMBL" id="CAK9093144.1"/>
    </source>
</evidence>
<keyword evidence="2" id="KW-1185">Reference proteome</keyword>
<dbReference type="Proteomes" id="UP001642464">
    <property type="component" value="Unassembled WGS sequence"/>
</dbReference>
<proteinExistence type="predicted"/>
<sequence length="385" mass="42952">MTDVATLPHTEGRPPLELPIHRRTVEEDVAVQTPPNSLEQLAAEASLENLSLDDQMARLNISLEDEPEMLKVVLRPVLGCKIGMTVMRFAEGFIVTSIHDKGIVASWNAAHPGQSLEERDLIVQINGSGEYLQMLHHFRCAPVLLMLIHRQEPLKSRQLPQGAQFEPRSGKESKDNFVLESNLALRSITECAGTHPDEVWKAAALCVVEHFVQQDPFFLSLYGYKALTSKMWSPLNEGLKPRLSLKVSQHIEQAGHTWYIVECELLALSGEQEMALRWESPRRLSQLRGELHDRIKFTMDSAEYRSLFEDAPFAHSGGPSGTTTRLFVWLSRLAALVNKQEVTPAVAALTLSFFHAPLSSAVQTLLPRNSDAGRPHPATCQCCRG</sequence>
<dbReference type="EMBL" id="CAXAMM010040440">
    <property type="protein sequence ID" value="CAK9093144.1"/>
    <property type="molecule type" value="Genomic_DNA"/>
</dbReference>
<reference evidence="1 2" key="1">
    <citation type="submission" date="2024-02" db="EMBL/GenBank/DDBJ databases">
        <authorList>
            <person name="Chen Y."/>
            <person name="Shah S."/>
            <person name="Dougan E. K."/>
            <person name="Thang M."/>
            <person name="Chan C."/>
        </authorList>
    </citation>
    <scope>NUCLEOTIDE SEQUENCE [LARGE SCALE GENOMIC DNA]</scope>
</reference>
<gene>
    <name evidence="1" type="ORF">SCF082_LOCUS43817</name>
</gene>